<gene>
    <name evidence="2" type="ORF">PCOR1329_LOCUS35096</name>
</gene>
<dbReference type="EMBL" id="CAUYUJ010014291">
    <property type="protein sequence ID" value="CAK0839420.1"/>
    <property type="molecule type" value="Genomic_DNA"/>
</dbReference>
<sequence length="142" mass="16035">GNYNDPVPFTNESSDALYRVQALTYLQYLDRLLVEMLRILKPDAKLSFLDWFKLDSYRPAQGDQGGDRREYTEALERAGFGVISSAELMERYFVAAESVVSFLTDWKVIPGHLKILLERLNEGGASCVESDKLRLSPPAGRS</sequence>
<dbReference type="Proteomes" id="UP001189429">
    <property type="component" value="Unassembled WGS sequence"/>
</dbReference>
<feature type="domain" description="Methyltransferase type 11" evidence="1">
    <location>
        <begin position="7"/>
        <end position="47"/>
    </location>
</feature>
<evidence type="ECO:0000313" key="3">
    <source>
        <dbReference type="Proteomes" id="UP001189429"/>
    </source>
</evidence>
<proteinExistence type="predicted"/>
<organism evidence="2 3">
    <name type="scientific">Prorocentrum cordatum</name>
    <dbReference type="NCBI Taxonomy" id="2364126"/>
    <lineage>
        <taxon>Eukaryota</taxon>
        <taxon>Sar</taxon>
        <taxon>Alveolata</taxon>
        <taxon>Dinophyceae</taxon>
        <taxon>Prorocentrales</taxon>
        <taxon>Prorocentraceae</taxon>
        <taxon>Prorocentrum</taxon>
    </lineage>
</organism>
<dbReference type="InterPro" id="IPR029063">
    <property type="entry name" value="SAM-dependent_MTases_sf"/>
</dbReference>
<evidence type="ECO:0000259" key="1">
    <source>
        <dbReference type="Pfam" id="PF08241"/>
    </source>
</evidence>
<dbReference type="InterPro" id="IPR013216">
    <property type="entry name" value="Methyltransf_11"/>
</dbReference>
<comment type="caution">
    <text evidence="2">The sequence shown here is derived from an EMBL/GenBank/DDBJ whole genome shotgun (WGS) entry which is preliminary data.</text>
</comment>
<dbReference type="Gene3D" id="3.40.50.150">
    <property type="entry name" value="Vaccinia Virus protein VP39"/>
    <property type="match status" value="1"/>
</dbReference>
<accession>A0ABN9T351</accession>
<keyword evidence="3" id="KW-1185">Reference proteome</keyword>
<evidence type="ECO:0000313" key="2">
    <source>
        <dbReference type="EMBL" id="CAK0839420.1"/>
    </source>
</evidence>
<name>A0ABN9T351_9DINO</name>
<dbReference type="Pfam" id="PF08241">
    <property type="entry name" value="Methyltransf_11"/>
    <property type="match status" value="1"/>
</dbReference>
<reference evidence="2" key="1">
    <citation type="submission" date="2023-10" db="EMBL/GenBank/DDBJ databases">
        <authorList>
            <person name="Chen Y."/>
            <person name="Shah S."/>
            <person name="Dougan E. K."/>
            <person name="Thang M."/>
            <person name="Chan C."/>
        </authorList>
    </citation>
    <scope>NUCLEOTIDE SEQUENCE [LARGE SCALE GENOMIC DNA]</scope>
</reference>
<protein>
    <recommendedName>
        <fullName evidence="1">Methyltransferase type 11 domain-containing protein</fullName>
    </recommendedName>
</protein>
<dbReference type="SUPFAM" id="SSF53335">
    <property type="entry name" value="S-adenosyl-L-methionine-dependent methyltransferases"/>
    <property type="match status" value="1"/>
</dbReference>
<feature type="non-terminal residue" evidence="2">
    <location>
        <position position="1"/>
    </location>
</feature>